<dbReference type="InterPro" id="IPR000120">
    <property type="entry name" value="Amidase"/>
</dbReference>
<keyword evidence="5 10" id="KW-0436">Ligase</keyword>
<dbReference type="InterPro" id="IPR036928">
    <property type="entry name" value="AS_sf"/>
</dbReference>
<dbReference type="RefSeq" id="WP_267927408.1">
    <property type="nucleotide sequence ID" value="NZ_AP024233.1"/>
</dbReference>
<evidence type="ECO:0000256" key="1">
    <source>
        <dbReference type="ARBA" id="ARBA00008069"/>
    </source>
</evidence>
<dbReference type="PANTHER" id="PTHR11895">
    <property type="entry name" value="TRANSAMIDASE"/>
    <property type="match status" value="1"/>
</dbReference>
<evidence type="ECO:0000256" key="8">
    <source>
        <dbReference type="ARBA" id="ARBA00022917"/>
    </source>
</evidence>
<keyword evidence="8 10" id="KW-0648">Protein biosynthesis</keyword>
<dbReference type="HAMAP" id="MF_00120">
    <property type="entry name" value="GatA"/>
    <property type="match status" value="1"/>
</dbReference>
<reference evidence="12" key="1">
    <citation type="submission" date="2020-12" db="EMBL/GenBank/DDBJ databases">
        <title>Desulfobium dissulfuricans gen. nov., sp. nov., a novel mesophilic, sulfate-reducing bacterium isolated from a deep-sea hydrothermal vent.</title>
        <authorList>
            <person name="Hashimoto Y."/>
            <person name="Tame A."/>
            <person name="Sawayama S."/>
            <person name="Miyazaki J."/>
            <person name="Takai K."/>
            <person name="Nakagawa S."/>
        </authorList>
    </citation>
    <scope>NUCLEOTIDE SEQUENCE</scope>
    <source>
        <strain evidence="12">GF1</strain>
    </source>
</reference>
<gene>
    <name evidence="10 12" type="primary">gatA</name>
    <name evidence="12" type="ORF">GF1_30640</name>
</gene>
<evidence type="ECO:0000313" key="12">
    <source>
        <dbReference type="EMBL" id="BCO10688.1"/>
    </source>
</evidence>
<dbReference type="Gene3D" id="3.90.1300.10">
    <property type="entry name" value="Amidase signature (AS) domain"/>
    <property type="match status" value="1"/>
</dbReference>
<organism evidence="12 13">
    <name type="scientific">Desulfolithobacter dissulfuricans</name>
    <dbReference type="NCBI Taxonomy" id="2795293"/>
    <lineage>
        <taxon>Bacteria</taxon>
        <taxon>Pseudomonadati</taxon>
        <taxon>Thermodesulfobacteriota</taxon>
        <taxon>Desulfobulbia</taxon>
        <taxon>Desulfobulbales</taxon>
        <taxon>Desulfobulbaceae</taxon>
        <taxon>Desulfolithobacter</taxon>
    </lineage>
</organism>
<dbReference type="Proteomes" id="UP001063350">
    <property type="component" value="Chromosome"/>
</dbReference>
<protein>
    <recommendedName>
        <fullName evidence="4 10">Glutamyl-tRNA(Gln) amidotransferase subunit A</fullName>
        <shortName evidence="10">Glu-ADT subunit A</shortName>
        <ecNumber evidence="3 10">6.3.5.7</ecNumber>
    </recommendedName>
</protein>
<dbReference type="GO" id="GO:0005524">
    <property type="term" value="F:ATP binding"/>
    <property type="evidence" value="ECO:0007669"/>
    <property type="project" value="UniProtKB-KW"/>
</dbReference>
<evidence type="ECO:0000256" key="4">
    <source>
        <dbReference type="ARBA" id="ARBA00014428"/>
    </source>
</evidence>
<dbReference type="KEGG" id="ddu:GF1_30640"/>
<dbReference type="PROSITE" id="PS00571">
    <property type="entry name" value="AMIDASES"/>
    <property type="match status" value="1"/>
</dbReference>
<comment type="catalytic activity">
    <reaction evidence="9 10">
        <text>L-glutamyl-tRNA(Gln) + L-glutamine + ATP + H2O = L-glutaminyl-tRNA(Gln) + L-glutamate + ADP + phosphate + H(+)</text>
        <dbReference type="Rhea" id="RHEA:17521"/>
        <dbReference type="Rhea" id="RHEA-COMP:9681"/>
        <dbReference type="Rhea" id="RHEA-COMP:9684"/>
        <dbReference type="ChEBI" id="CHEBI:15377"/>
        <dbReference type="ChEBI" id="CHEBI:15378"/>
        <dbReference type="ChEBI" id="CHEBI:29985"/>
        <dbReference type="ChEBI" id="CHEBI:30616"/>
        <dbReference type="ChEBI" id="CHEBI:43474"/>
        <dbReference type="ChEBI" id="CHEBI:58359"/>
        <dbReference type="ChEBI" id="CHEBI:78520"/>
        <dbReference type="ChEBI" id="CHEBI:78521"/>
        <dbReference type="ChEBI" id="CHEBI:456216"/>
        <dbReference type="EC" id="6.3.5.7"/>
    </reaction>
</comment>
<dbReference type="GO" id="GO:0006412">
    <property type="term" value="P:translation"/>
    <property type="evidence" value="ECO:0007669"/>
    <property type="project" value="UniProtKB-UniRule"/>
</dbReference>
<comment type="function">
    <text evidence="10">Allows the formation of correctly charged Gln-tRNA(Gln) through the transamidation of misacylated Glu-tRNA(Gln) in organisms which lack glutaminyl-tRNA synthetase. The reaction takes place in the presence of glutamine and ATP through an activated gamma-phospho-Glu-tRNA(Gln).</text>
</comment>
<dbReference type="Pfam" id="PF01425">
    <property type="entry name" value="Amidase"/>
    <property type="match status" value="1"/>
</dbReference>
<sequence length="485" mass="52128">MELHALTLLQARKLLEQGDITALQLTEALLERIDAVEDRVKAYLHLDRDGALARAAEADSERREGRAGALCGLPLSIKDVLCTEGLPTTCGSRMLENFIPPYDATVIRRLKEEGAVLLGKVAMDEFAMGSTSENCAFKVPENPWKPGYVAGGSSGGSAASVAAGECLASLGSDTGGSIRQPASLCSVVGMKPTYGRVSRFGLVAFASSLDQVGPLARDVADCALLMNVISGYDPRDSTSVNRPVPDYTASLKDGLGGIRIGVPVEYFGAGLDPEVEKTVRAGIDMLREAGAEIVEVSLPHTQYCVAVYYLIAPAEASSNLARFDGVRYGYRNMEADSLIDMYCRSRSEGFGDEVKRRILIGTYALSAGYYDAYYKKASQVRTLIMEDYQKVFSSCDLVVSPVTPTPAWKIGYKSDDPLAHYLSDILTISANLAGVPGISVPAGFSSDGLPIGIQMQAAHFNEEVLLRAAWNLEQRAGVREKKPQL</sequence>
<dbReference type="SUPFAM" id="SSF75304">
    <property type="entry name" value="Amidase signature (AS) enzymes"/>
    <property type="match status" value="1"/>
</dbReference>
<dbReference type="InterPro" id="IPR023631">
    <property type="entry name" value="Amidase_dom"/>
</dbReference>
<feature type="domain" description="Amidase" evidence="11">
    <location>
        <begin position="25"/>
        <end position="466"/>
    </location>
</feature>
<evidence type="ECO:0000256" key="7">
    <source>
        <dbReference type="ARBA" id="ARBA00022840"/>
    </source>
</evidence>
<dbReference type="AlphaFoldDB" id="A0A915U3N4"/>
<dbReference type="GO" id="GO:0050567">
    <property type="term" value="F:glutaminyl-tRNA synthase (glutamine-hydrolyzing) activity"/>
    <property type="evidence" value="ECO:0007669"/>
    <property type="project" value="UniProtKB-UniRule"/>
</dbReference>
<dbReference type="InterPro" id="IPR020556">
    <property type="entry name" value="Amidase_CS"/>
</dbReference>
<dbReference type="GO" id="GO:0030956">
    <property type="term" value="C:glutamyl-tRNA(Gln) amidotransferase complex"/>
    <property type="evidence" value="ECO:0007669"/>
    <property type="project" value="InterPro"/>
</dbReference>
<dbReference type="EMBL" id="AP024233">
    <property type="protein sequence ID" value="BCO10688.1"/>
    <property type="molecule type" value="Genomic_DNA"/>
</dbReference>
<dbReference type="NCBIfam" id="TIGR00132">
    <property type="entry name" value="gatA"/>
    <property type="match status" value="1"/>
</dbReference>
<name>A0A915U3N4_9BACT</name>
<evidence type="ECO:0000256" key="10">
    <source>
        <dbReference type="HAMAP-Rule" id="MF_00120"/>
    </source>
</evidence>
<evidence type="ECO:0000256" key="3">
    <source>
        <dbReference type="ARBA" id="ARBA00012739"/>
    </source>
</evidence>
<feature type="active site" description="Charge relay system" evidence="10">
    <location>
        <position position="153"/>
    </location>
</feature>
<evidence type="ECO:0000259" key="11">
    <source>
        <dbReference type="Pfam" id="PF01425"/>
    </source>
</evidence>
<dbReference type="EC" id="6.3.5.7" evidence="3 10"/>
<evidence type="ECO:0000256" key="9">
    <source>
        <dbReference type="ARBA" id="ARBA00047407"/>
    </source>
</evidence>
<keyword evidence="13" id="KW-1185">Reference proteome</keyword>
<feature type="active site" description="Acyl-ester intermediate" evidence="10">
    <location>
        <position position="177"/>
    </location>
</feature>
<evidence type="ECO:0000256" key="2">
    <source>
        <dbReference type="ARBA" id="ARBA00011123"/>
    </source>
</evidence>
<comment type="similarity">
    <text evidence="1 10">Belongs to the amidase family. GatA subfamily.</text>
</comment>
<dbReference type="PANTHER" id="PTHR11895:SF151">
    <property type="entry name" value="GLUTAMYL-TRNA(GLN) AMIDOTRANSFERASE SUBUNIT A"/>
    <property type="match status" value="1"/>
</dbReference>
<proteinExistence type="inferred from homology"/>
<keyword evidence="6 10" id="KW-0547">Nucleotide-binding</keyword>
<feature type="active site" description="Charge relay system" evidence="10">
    <location>
        <position position="78"/>
    </location>
</feature>
<evidence type="ECO:0000256" key="5">
    <source>
        <dbReference type="ARBA" id="ARBA00022598"/>
    </source>
</evidence>
<keyword evidence="7 10" id="KW-0067">ATP-binding</keyword>
<dbReference type="InterPro" id="IPR004412">
    <property type="entry name" value="GatA"/>
</dbReference>
<accession>A0A915U3N4</accession>
<evidence type="ECO:0000313" key="13">
    <source>
        <dbReference type="Proteomes" id="UP001063350"/>
    </source>
</evidence>
<evidence type="ECO:0000256" key="6">
    <source>
        <dbReference type="ARBA" id="ARBA00022741"/>
    </source>
</evidence>
<comment type="subunit">
    <text evidence="2 10">Heterotrimer of A, B and C subunits.</text>
</comment>